<dbReference type="EnsemblMetazoa" id="XM_016918022">
    <property type="protein sequence ID" value="XP_016773511"/>
    <property type="gene ID" value="LOC412314"/>
</dbReference>
<feature type="compositionally biased region" description="Low complexity" evidence="4">
    <location>
        <begin position="564"/>
        <end position="590"/>
    </location>
</feature>
<feature type="compositionally biased region" description="Basic and acidic residues" evidence="4">
    <location>
        <begin position="116"/>
        <end position="131"/>
    </location>
</feature>
<keyword evidence="6" id="KW-1185">Reference proteome</keyword>
<dbReference type="PANTHER" id="PTHR12940:SF0">
    <property type="entry name" value="SPLICING FACTOR ESS-2 HOMOLOG"/>
    <property type="match status" value="1"/>
</dbReference>
<dbReference type="OrthoDB" id="19679at2759"/>
<dbReference type="AlphaFoldDB" id="A0A7M7IKU6"/>
<accession>A0A8U1DDL9</accession>
<gene>
    <name evidence="7" type="primary">LOC412314</name>
</gene>
<evidence type="ECO:0000256" key="2">
    <source>
        <dbReference type="ARBA" id="ARBA00009072"/>
    </source>
</evidence>
<comment type="similarity">
    <text evidence="2">Belongs to the ESS2 family.</text>
</comment>
<proteinExistence type="inferred from homology"/>
<dbReference type="GeneID" id="412314"/>
<evidence type="ECO:0000256" key="1">
    <source>
        <dbReference type="ARBA" id="ARBA00004123"/>
    </source>
</evidence>
<protein>
    <submittedName>
        <fullName evidence="7">Rho GTPase-activating protein gacU</fullName>
    </submittedName>
</protein>
<dbReference type="Proteomes" id="UP000005203">
    <property type="component" value="Linkage group LG2"/>
</dbReference>
<dbReference type="RefSeq" id="XP_016773511.1">
    <property type="nucleotide sequence ID" value="XM_016918022.2"/>
</dbReference>
<dbReference type="GO" id="GO:0071013">
    <property type="term" value="C:catalytic step 2 spliceosome"/>
    <property type="evidence" value="ECO:0007669"/>
    <property type="project" value="TreeGrafter"/>
</dbReference>
<name>A0A7M7IKU6_APIME</name>
<accession>A0A8B7KT17</accession>
<evidence type="ECO:0000313" key="5">
    <source>
        <dbReference type="EnsemblMetazoa" id="XP_016773511"/>
    </source>
</evidence>
<feature type="region of interest" description="Disordered" evidence="4">
    <location>
        <begin position="550"/>
        <end position="591"/>
    </location>
</feature>
<dbReference type="Pfam" id="PF09751">
    <property type="entry name" value="Es2"/>
    <property type="match status" value="1"/>
</dbReference>
<feature type="region of interest" description="Disordered" evidence="4">
    <location>
        <begin position="87"/>
        <end position="131"/>
    </location>
</feature>
<evidence type="ECO:0000313" key="6">
    <source>
        <dbReference type="Proteomes" id="UP000005203"/>
    </source>
</evidence>
<accession>A0A7M7IKU6</accession>
<reference evidence="7" key="2">
    <citation type="submission" date="2025-04" db="UniProtKB">
        <authorList>
            <consortium name="RefSeq"/>
        </authorList>
    </citation>
    <scope>IDENTIFICATION</scope>
    <source>
        <strain evidence="7">DH4</strain>
        <tissue evidence="7">Whole body</tissue>
    </source>
</reference>
<evidence type="ECO:0000313" key="7">
    <source>
        <dbReference type="RefSeq" id="XP_016773511.1"/>
    </source>
</evidence>
<dbReference type="PANTHER" id="PTHR12940">
    <property type="entry name" value="ES-2 PROTEIN - RELATED"/>
    <property type="match status" value="1"/>
</dbReference>
<organism evidence="6 7">
    <name type="scientific">Apis mellifera</name>
    <name type="common">Honeybee</name>
    <dbReference type="NCBI Taxonomy" id="7460"/>
    <lineage>
        <taxon>Eukaryota</taxon>
        <taxon>Metazoa</taxon>
        <taxon>Ecdysozoa</taxon>
        <taxon>Arthropoda</taxon>
        <taxon>Hexapoda</taxon>
        <taxon>Insecta</taxon>
        <taxon>Pterygota</taxon>
        <taxon>Neoptera</taxon>
        <taxon>Endopterygota</taxon>
        <taxon>Hymenoptera</taxon>
        <taxon>Apocrita</taxon>
        <taxon>Aculeata</taxon>
        <taxon>Apoidea</taxon>
        <taxon>Anthophila</taxon>
        <taxon>Apidae</taxon>
        <taxon>Apis</taxon>
    </lineage>
</organism>
<dbReference type="KEGG" id="ame:412314"/>
<sequence>MDTPGSQALEVAKNMKDLAVFKKPLGVAKKHKKVQPKILDEDTYIKRMGEIIQRDFFPHLDKLQAQNQYLDALEQNDVKRMRELYEKYSSGRPTTERPASPATFETPMNKIESEDEQFKSSKESKDTPVDKIIKDKDKTELIPGLDAYLSTHTSEDNASFEEMMIEAEKRLKLKFAWLYKAEENSKVSKNDKNSDTLALENDNKNQLDSWNYKNKNYIMYVPDGVELTPDERIDLAKKKQIVVHENTRLRINPFNEQQNKETINELAKNQSKANDGKIGVDGKEIVRNPTPRVNGFSFVATPSPRPGECESPLMTWGQIEGTPFRLDGGDTPLLRTSQGPSFRMAEPPKREQLALQLAEKAGERHRDRKNKALEAARKSLATPSPRSTMDRLSTMSPAARRLATQKLRIASTPTPRRISSLKTPSIGIRTPSTPRINTVLKSENHLENSNTRCQDSVLTDNLLNLPLQRQRAADFFNKSVYKKRMNQNVQKIIISMKSSILNTLFILTIAYLIVQVQNKECTCGSLGQGSNPCTSSEVVVKATKLPKPTHYVSPQEIKNAANPKSSQIDCSNSQSNSNSIPQSNSDSKSSTCGCTENTYNNNNLKTQSESSTNSNESKQNLETLENSNNFNGNVAPRFSPIGDLCYPLPNIEPYSGKLIEKTKVTPAYPGKLVCCPPSIPYETCINTAIGKTEITSTSDPKSFSTSNLYGNMNFETNSAMYNNLPIFNLNNGNGQKQYSKMSSTSSDCFDYITDEIQDHNSYPAAMPADAVSLTLAYKNLRAPNVIYRQGKQFVPEDKLSFGHRTLPTDVKNENQILDIAEEKLITVNKPVVELKLAPPKTVVIGSYDEQEEAKLAELEAIERESITQEETSNQMSESLITYKDLGYAPVNANYPKSTNYNQEISNMKIDDNEEEPCGSLGPSRPDYIPGRIIVQEKLFNENMEFQTSSGSKSCPT</sequence>
<evidence type="ECO:0000256" key="3">
    <source>
        <dbReference type="ARBA" id="ARBA00023242"/>
    </source>
</evidence>
<comment type="subcellular location">
    <subcellularLocation>
        <location evidence="1">Nucleus</location>
    </subcellularLocation>
</comment>
<reference evidence="5" key="1">
    <citation type="submission" date="2021-01" db="UniProtKB">
        <authorList>
            <consortium name="EnsemblMetazoa"/>
        </authorList>
    </citation>
    <scope>IDENTIFICATION</scope>
    <source>
        <strain evidence="5">DH4</strain>
    </source>
</reference>
<dbReference type="InterPro" id="IPR019148">
    <property type="entry name" value="Nuclear_protein_DGCR14_ESS-2"/>
</dbReference>
<evidence type="ECO:0000256" key="4">
    <source>
        <dbReference type="SAM" id="MobiDB-lite"/>
    </source>
</evidence>
<keyword evidence="3" id="KW-0539">Nucleus</keyword>